<reference evidence="5" key="2">
    <citation type="submission" date="2020-12" db="EMBL/GenBank/DDBJ databases">
        <title>New Spironucleus salmonicida genome in near-complete chromosomes.</title>
        <authorList>
            <person name="Xu F."/>
            <person name="Kurt Z."/>
            <person name="Jimenez-Gonzalez A."/>
            <person name="Astvaldsson A."/>
            <person name="Andersson J.O."/>
            <person name="Svard S.G."/>
        </authorList>
    </citation>
    <scope>NUCLEOTIDE SEQUENCE</scope>
    <source>
        <strain evidence="5">ATCC 50377</strain>
    </source>
</reference>
<dbReference type="EMBL" id="KI546124">
    <property type="protein sequence ID" value="EST44193.1"/>
    <property type="molecule type" value="Genomic_DNA"/>
</dbReference>
<dbReference type="AlphaFoldDB" id="V6LIQ2"/>
<feature type="domain" description="Myb-like" evidence="1">
    <location>
        <begin position="1"/>
        <end position="45"/>
    </location>
</feature>
<dbReference type="InterPro" id="IPR017884">
    <property type="entry name" value="SANT_dom"/>
</dbReference>
<evidence type="ECO:0000259" key="1">
    <source>
        <dbReference type="PROSITE" id="PS50090"/>
    </source>
</evidence>
<dbReference type="PROSITE" id="PS51294">
    <property type="entry name" value="HTH_MYB"/>
    <property type="match status" value="1"/>
</dbReference>
<dbReference type="InterPro" id="IPR009057">
    <property type="entry name" value="Homeodomain-like_sf"/>
</dbReference>
<feature type="domain" description="SANT" evidence="2">
    <location>
        <begin position="1"/>
        <end position="49"/>
    </location>
</feature>
<feature type="domain" description="HTH myb-type" evidence="3">
    <location>
        <begin position="1"/>
        <end position="49"/>
    </location>
</feature>
<dbReference type="Gene3D" id="1.10.10.60">
    <property type="entry name" value="Homeodomain-like"/>
    <property type="match status" value="1"/>
</dbReference>
<evidence type="ECO:0000313" key="5">
    <source>
        <dbReference type="EMBL" id="KAH0575094.1"/>
    </source>
</evidence>
<evidence type="ECO:0000313" key="4">
    <source>
        <dbReference type="EMBL" id="EST44193.1"/>
    </source>
</evidence>
<reference evidence="4 5" key="1">
    <citation type="journal article" date="2014" name="PLoS Genet.">
        <title>The Genome of Spironucleus salmonicida Highlights a Fish Pathogen Adapted to Fluctuating Environments.</title>
        <authorList>
            <person name="Xu F."/>
            <person name="Jerlstrom-Hultqvist J."/>
            <person name="Einarsson E."/>
            <person name="Astvaldsson A."/>
            <person name="Svard S.G."/>
            <person name="Andersson J.O."/>
        </authorList>
    </citation>
    <scope>NUCLEOTIDE SEQUENCE</scope>
    <source>
        <strain evidence="5">ATCC 50377</strain>
    </source>
</reference>
<dbReference type="VEuPathDB" id="GiardiaDB:SS50377_22716"/>
<organism evidence="4">
    <name type="scientific">Spironucleus salmonicida</name>
    <dbReference type="NCBI Taxonomy" id="348837"/>
    <lineage>
        <taxon>Eukaryota</taxon>
        <taxon>Metamonada</taxon>
        <taxon>Diplomonadida</taxon>
        <taxon>Hexamitidae</taxon>
        <taxon>Hexamitinae</taxon>
        <taxon>Spironucleus</taxon>
    </lineage>
</organism>
<dbReference type="GO" id="GO:0003677">
    <property type="term" value="F:DNA binding"/>
    <property type="evidence" value="ECO:0007669"/>
    <property type="project" value="UniProtKB-KW"/>
</dbReference>
<name>V6LIQ2_9EUKA</name>
<keyword evidence="4" id="KW-0238">DNA-binding</keyword>
<dbReference type="SUPFAM" id="SSF46689">
    <property type="entry name" value="Homeodomain-like"/>
    <property type="match status" value="1"/>
</dbReference>
<gene>
    <name evidence="4" type="ORF">SS50377_15999</name>
    <name evidence="5" type="ORF">SS50377_22716</name>
</gene>
<dbReference type="PROSITE" id="PS51293">
    <property type="entry name" value="SANT"/>
    <property type="match status" value="1"/>
</dbReference>
<dbReference type="Proteomes" id="UP000018208">
    <property type="component" value="Unassembled WGS sequence"/>
</dbReference>
<dbReference type="Pfam" id="PF00249">
    <property type="entry name" value="Myb_DNA-binding"/>
    <property type="match status" value="1"/>
</dbReference>
<protein>
    <submittedName>
        <fullName evidence="4">Myb-like DNA-binding domain-containing protein</fullName>
    </submittedName>
</protein>
<keyword evidence="6" id="KW-1185">Reference proteome</keyword>
<evidence type="ECO:0000259" key="2">
    <source>
        <dbReference type="PROSITE" id="PS51293"/>
    </source>
</evidence>
<sequence>MSFRWKNEERDTLLELVAMKKDWKSIGQALKKTTRQCYDFYRNYSKSKQLNDFKYVQLFEKVSQQVAQKQYQLDDSYLCINSIFNE</sequence>
<dbReference type="InterPro" id="IPR017930">
    <property type="entry name" value="Myb_dom"/>
</dbReference>
<evidence type="ECO:0000313" key="6">
    <source>
        <dbReference type="Proteomes" id="UP000018208"/>
    </source>
</evidence>
<evidence type="ECO:0000259" key="3">
    <source>
        <dbReference type="PROSITE" id="PS51294"/>
    </source>
</evidence>
<accession>V6LIQ2</accession>
<proteinExistence type="predicted"/>
<dbReference type="EMBL" id="AUWU02000003">
    <property type="protein sequence ID" value="KAH0575094.1"/>
    <property type="molecule type" value="Genomic_DNA"/>
</dbReference>
<dbReference type="PROSITE" id="PS50090">
    <property type="entry name" value="MYB_LIKE"/>
    <property type="match status" value="1"/>
</dbReference>
<dbReference type="InterPro" id="IPR001005">
    <property type="entry name" value="SANT/Myb"/>
</dbReference>